<evidence type="ECO:0000256" key="1">
    <source>
        <dbReference type="ARBA" id="ARBA00035112"/>
    </source>
</evidence>
<dbReference type="GO" id="GO:0043386">
    <property type="term" value="P:mycotoxin biosynthetic process"/>
    <property type="evidence" value="ECO:0007669"/>
    <property type="project" value="InterPro"/>
</dbReference>
<name>A0A8H3EWB7_9LECA</name>
<dbReference type="PANTHER" id="PTHR33365:SF6">
    <property type="entry name" value="OXIDASE USTYA"/>
    <property type="match status" value="1"/>
</dbReference>
<keyword evidence="5" id="KW-1185">Reference proteome</keyword>
<keyword evidence="3" id="KW-0472">Membrane</keyword>
<keyword evidence="3" id="KW-0812">Transmembrane</keyword>
<dbReference type="Proteomes" id="UP000664169">
    <property type="component" value="Unassembled WGS sequence"/>
</dbReference>
<gene>
    <name evidence="4" type="ORF">GOMPHAMPRED_006934</name>
</gene>
<dbReference type="InterPro" id="IPR021765">
    <property type="entry name" value="UstYa-like"/>
</dbReference>
<dbReference type="PANTHER" id="PTHR33365">
    <property type="entry name" value="YALI0B05434P"/>
    <property type="match status" value="1"/>
</dbReference>
<dbReference type="EMBL" id="CAJPDQ010000005">
    <property type="protein sequence ID" value="CAF9910041.1"/>
    <property type="molecule type" value="Genomic_DNA"/>
</dbReference>
<comment type="similarity">
    <text evidence="1">Belongs to the ustYa family.</text>
</comment>
<feature type="transmembrane region" description="Helical" evidence="3">
    <location>
        <begin position="41"/>
        <end position="60"/>
    </location>
</feature>
<dbReference type="AlphaFoldDB" id="A0A8H3EWB7"/>
<dbReference type="Pfam" id="PF11807">
    <property type="entry name" value="UstYa"/>
    <property type="match status" value="1"/>
</dbReference>
<organism evidence="4 5">
    <name type="scientific">Gomphillus americanus</name>
    <dbReference type="NCBI Taxonomy" id="1940652"/>
    <lineage>
        <taxon>Eukaryota</taxon>
        <taxon>Fungi</taxon>
        <taxon>Dikarya</taxon>
        <taxon>Ascomycota</taxon>
        <taxon>Pezizomycotina</taxon>
        <taxon>Lecanoromycetes</taxon>
        <taxon>OSLEUM clade</taxon>
        <taxon>Ostropomycetidae</taxon>
        <taxon>Ostropales</taxon>
        <taxon>Graphidaceae</taxon>
        <taxon>Gomphilloideae</taxon>
        <taxon>Gomphillus</taxon>
    </lineage>
</organism>
<feature type="region of interest" description="Disordered" evidence="2">
    <location>
        <begin position="1"/>
        <end position="31"/>
    </location>
</feature>
<keyword evidence="3" id="KW-1133">Transmembrane helix</keyword>
<reference evidence="4" key="1">
    <citation type="submission" date="2021-03" db="EMBL/GenBank/DDBJ databases">
        <authorList>
            <person name="Tagirdzhanova G."/>
        </authorList>
    </citation>
    <scope>NUCLEOTIDE SEQUENCE</scope>
</reference>
<evidence type="ECO:0000256" key="2">
    <source>
        <dbReference type="SAM" id="MobiDB-lite"/>
    </source>
</evidence>
<accession>A0A8H3EWB7</accession>
<dbReference type="OrthoDB" id="3687641at2759"/>
<protein>
    <submittedName>
        <fullName evidence="4">Uncharacterized protein</fullName>
    </submittedName>
</protein>
<evidence type="ECO:0000313" key="5">
    <source>
        <dbReference type="Proteomes" id="UP000664169"/>
    </source>
</evidence>
<evidence type="ECO:0000313" key="4">
    <source>
        <dbReference type="EMBL" id="CAF9910041.1"/>
    </source>
</evidence>
<evidence type="ECO:0000256" key="3">
    <source>
        <dbReference type="SAM" id="Phobius"/>
    </source>
</evidence>
<comment type="caution">
    <text evidence="4">The sequence shown here is derived from an EMBL/GenBank/DDBJ whole genome shotgun (WGS) entry which is preliminary data.</text>
</comment>
<feature type="compositionally biased region" description="Basic and acidic residues" evidence="2">
    <location>
        <begin position="9"/>
        <end position="31"/>
    </location>
</feature>
<sequence length="263" mass="30489">MVQSGYEPLRQEEPATKEFPTDAHQVQRVEPHLQSKKQSTIWTLTVLLLILSLTANLIYLTPIISWQRGQAKEDRSYFVHLSKNVTKMIAPDDRTVDDEMWQNPRYNIYHGMVALSDEYVREHNLPPAQRYPWDSSKSIYLLHGFHSMHCVLVFRQLIIETRDNLLHGYSIEHMTHCLQALREDVECKADDLPRFVGRYGLEKDSAVVHPGHGQNRHCSDWDQLHRFALENTACYDESRVQANASLVDAYKFCPDGSTPWIGD</sequence>
<proteinExistence type="inferred from homology"/>